<protein>
    <recommendedName>
        <fullName evidence="2">Myb/SANT-like domain-containing protein</fullName>
    </recommendedName>
</protein>
<reference evidence="4" key="1">
    <citation type="journal article" date="2020" name="Genome Biol.">
        <title>Gamete binning: chromosome-level and haplotype-resolved genome assembly enabled by high-throughput single-cell sequencing of gamete genomes.</title>
        <authorList>
            <person name="Campoy J.A."/>
            <person name="Sun H."/>
            <person name="Goel M."/>
            <person name="Jiao W.-B."/>
            <person name="Folz-Donahue K."/>
            <person name="Wang N."/>
            <person name="Rubio M."/>
            <person name="Liu C."/>
            <person name="Kukat C."/>
            <person name="Ruiz D."/>
            <person name="Huettel B."/>
            <person name="Schneeberger K."/>
        </authorList>
    </citation>
    <scope>NUCLEOTIDE SEQUENCE [LARGE SCALE GENOMIC DNA]</scope>
    <source>
        <strain evidence="4">cv. Rojo Pasion</strain>
    </source>
</reference>
<sequence length="275" mass="31111">MEEEALLTILEDVVNRGLQCDNGSFKSGTMIQIEKSLAEKFPNTDLRVVPHIESKMRFWKKLYGIIFDMINKSGFAWNDSLKCIEVDSDEAWNTYVQHNKDADGWRGKQCLIYDRLKNIFGKDRATGRGSATPTKMMNEPVHHIDVNDDDEEVEVDPDHSASLSRSNQQNSASSSSRHRKRNADTDIQKEMAKTFGEMISEFGDQLKTITNSLVKGSKPRPDIAAELAKMDLSINDQIKALRLILEKASDERTFLTLDGAMRKAFVLLLLGAREL</sequence>
<dbReference type="Proteomes" id="UP000507245">
    <property type="component" value="Unassembled WGS sequence"/>
</dbReference>
<proteinExistence type="predicted"/>
<dbReference type="PANTHER" id="PTHR46250">
    <property type="entry name" value="MYB/SANT-LIKE DNA-BINDING DOMAIN PROTEIN-RELATED"/>
    <property type="match status" value="1"/>
</dbReference>
<accession>A0A6J5XTD3</accession>
<dbReference type="AlphaFoldDB" id="A0A6J5XTD3"/>
<dbReference type="InterPro" id="IPR024752">
    <property type="entry name" value="Myb/SANT-like_dom"/>
</dbReference>
<feature type="region of interest" description="Disordered" evidence="1">
    <location>
        <begin position="146"/>
        <end position="185"/>
    </location>
</feature>
<evidence type="ECO:0000256" key="1">
    <source>
        <dbReference type="SAM" id="MobiDB-lite"/>
    </source>
</evidence>
<dbReference type="PANTHER" id="PTHR46250:SF15">
    <property type="entry name" value="OS01G0523800 PROTEIN"/>
    <property type="match status" value="1"/>
</dbReference>
<evidence type="ECO:0000313" key="3">
    <source>
        <dbReference type="EMBL" id="CAB4315055.1"/>
    </source>
</evidence>
<feature type="domain" description="Myb/SANT-like" evidence="2">
    <location>
        <begin position="3"/>
        <end position="95"/>
    </location>
</feature>
<dbReference type="OrthoDB" id="1748457at2759"/>
<evidence type="ECO:0000259" key="2">
    <source>
        <dbReference type="Pfam" id="PF12776"/>
    </source>
</evidence>
<gene>
    <name evidence="3" type="ORF">ORAREDHAP_LOCUS39630</name>
</gene>
<feature type="compositionally biased region" description="Low complexity" evidence="1">
    <location>
        <begin position="160"/>
        <end position="175"/>
    </location>
</feature>
<evidence type="ECO:0000313" key="4">
    <source>
        <dbReference type="Proteomes" id="UP000507245"/>
    </source>
</evidence>
<organism evidence="3 4">
    <name type="scientific">Prunus armeniaca</name>
    <name type="common">Apricot</name>
    <name type="synonym">Armeniaca vulgaris</name>
    <dbReference type="NCBI Taxonomy" id="36596"/>
    <lineage>
        <taxon>Eukaryota</taxon>
        <taxon>Viridiplantae</taxon>
        <taxon>Streptophyta</taxon>
        <taxon>Embryophyta</taxon>
        <taxon>Tracheophyta</taxon>
        <taxon>Spermatophyta</taxon>
        <taxon>Magnoliopsida</taxon>
        <taxon>eudicotyledons</taxon>
        <taxon>Gunneridae</taxon>
        <taxon>Pentapetalae</taxon>
        <taxon>rosids</taxon>
        <taxon>fabids</taxon>
        <taxon>Rosales</taxon>
        <taxon>Rosaceae</taxon>
        <taxon>Amygdaloideae</taxon>
        <taxon>Amygdaleae</taxon>
        <taxon>Prunus</taxon>
    </lineage>
</organism>
<dbReference type="EMBL" id="CAEKKB010000006">
    <property type="protein sequence ID" value="CAB4315055.1"/>
    <property type="molecule type" value="Genomic_DNA"/>
</dbReference>
<keyword evidence="4" id="KW-1185">Reference proteome</keyword>
<name>A0A6J5XTD3_PRUAR</name>
<dbReference type="Pfam" id="PF12776">
    <property type="entry name" value="Myb_DNA-bind_3"/>
    <property type="match status" value="1"/>
</dbReference>